<feature type="region of interest" description="Disordered" evidence="1">
    <location>
        <begin position="74"/>
        <end position="94"/>
    </location>
</feature>
<keyword evidence="3" id="KW-1185">Reference proteome</keyword>
<reference evidence="2 3" key="1">
    <citation type="submission" date="2015-09" db="EMBL/GenBank/DDBJ databases">
        <title>Trachymyrmex cornetzi WGS genome.</title>
        <authorList>
            <person name="Nygaard S."/>
            <person name="Hu H."/>
            <person name="Boomsma J."/>
            <person name="Zhang G."/>
        </authorList>
    </citation>
    <scope>NUCLEOTIDE SEQUENCE [LARGE SCALE GENOMIC DNA]</scope>
    <source>
        <strain evidence="2">Tcor2-1</strain>
        <tissue evidence="2">Whole body</tissue>
    </source>
</reference>
<dbReference type="Proteomes" id="UP000078492">
    <property type="component" value="Unassembled WGS sequence"/>
</dbReference>
<name>A0A151IUJ9_9HYME</name>
<gene>
    <name evidence="2" type="ORF">ALC57_16749</name>
</gene>
<dbReference type="EMBL" id="KQ980956">
    <property type="protein sequence ID" value="KYN11090.1"/>
    <property type="molecule type" value="Genomic_DNA"/>
</dbReference>
<protein>
    <submittedName>
        <fullName evidence="2">Uncharacterized protein</fullName>
    </submittedName>
</protein>
<evidence type="ECO:0000313" key="3">
    <source>
        <dbReference type="Proteomes" id="UP000078492"/>
    </source>
</evidence>
<sequence length="155" mass="17998">KINFHDKLRSTLLNWMRRSLPETKSPLLDKSLKPTLDTTISNEWLYSDKFRDMVKEAKSIDKAVTNINCQDSAGKSTTNLRNQGNKKGPSAGWKQVGNYFRRPSIRFRPRTQGIKQPQKKSTNHVLIEDVEPIIIEKIRKVNYIAGRLQYFTHVK</sequence>
<feature type="compositionally biased region" description="Polar residues" evidence="1">
    <location>
        <begin position="74"/>
        <end position="85"/>
    </location>
</feature>
<accession>A0A151IUJ9</accession>
<dbReference type="STRING" id="471704.A0A151IUJ9"/>
<organism evidence="2 3">
    <name type="scientific">Trachymyrmex cornetzi</name>
    <dbReference type="NCBI Taxonomy" id="471704"/>
    <lineage>
        <taxon>Eukaryota</taxon>
        <taxon>Metazoa</taxon>
        <taxon>Ecdysozoa</taxon>
        <taxon>Arthropoda</taxon>
        <taxon>Hexapoda</taxon>
        <taxon>Insecta</taxon>
        <taxon>Pterygota</taxon>
        <taxon>Neoptera</taxon>
        <taxon>Endopterygota</taxon>
        <taxon>Hymenoptera</taxon>
        <taxon>Apocrita</taxon>
        <taxon>Aculeata</taxon>
        <taxon>Formicoidea</taxon>
        <taxon>Formicidae</taxon>
        <taxon>Myrmicinae</taxon>
        <taxon>Trachymyrmex</taxon>
    </lineage>
</organism>
<dbReference type="AlphaFoldDB" id="A0A151IUJ9"/>
<evidence type="ECO:0000313" key="2">
    <source>
        <dbReference type="EMBL" id="KYN11090.1"/>
    </source>
</evidence>
<proteinExistence type="predicted"/>
<evidence type="ECO:0000256" key="1">
    <source>
        <dbReference type="SAM" id="MobiDB-lite"/>
    </source>
</evidence>
<feature type="non-terminal residue" evidence="2">
    <location>
        <position position="1"/>
    </location>
</feature>